<dbReference type="OrthoDB" id="9773278at2"/>
<sequence>MALLIASVYLSSCQKAKSSQSSQLFANANSKLDGMSTCTSNGLFPTDSALYMEGGGKDFYESKINTAKPTGAAPAGMVFIPGGEFSMGGVNPVGMGDGGDQAMDDARPVHRVKVKGFYMDVTEVTNAEFAAFVKATHYITIAERKPTKEEFPEAAEENLVAGSVVFTPPDKKVALNNHLQWWSYMKGADWRHPFGPESSITGKDDFPVVHIAWEDAQAYAKWAGKRLPTEAEWEFAARGGDYGKLYFWGNQFKPDDKWMANIFQGEFPFKDAGKDGYIGIAPVKKFPVNKYGLYDIAGNVWEWCQDWYRADYYGTLAKTEVSNNPQGPDAPYDPTEPTEKKKVQRGGSFLCTDQYCTRYMVGTRGKGEYRSASNHVGFRCVKDIN</sequence>
<name>A0A2S5A8X0_9SPHI</name>
<evidence type="ECO:0000256" key="1">
    <source>
        <dbReference type="SAM" id="MobiDB-lite"/>
    </source>
</evidence>
<dbReference type="PANTHER" id="PTHR23150">
    <property type="entry name" value="SULFATASE MODIFYING FACTOR 1, 2"/>
    <property type="match status" value="1"/>
</dbReference>
<evidence type="ECO:0000259" key="2">
    <source>
        <dbReference type="Pfam" id="PF03781"/>
    </source>
</evidence>
<dbReference type="PANTHER" id="PTHR23150:SF19">
    <property type="entry name" value="FORMYLGLYCINE-GENERATING ENZYME"/>
    <property type="match status" value="1"/>
</dbReference>
<dbReference type="EMBL" id="PQVF01000001">
    <property type="protein sequence ID" value="POY39028.1"/>
    <property type="molecule type" value="Genomic_DNA"/>
</dbReference>
<evidence type="ECO:0000313" key="3">
    <source>
        <dbReference type="EMBL" id="POY39028.1"/>
    </source>
</evidence>
<dbReference type="SUPFAM" id="SSF56436">
    <property type="entry name" value="C-type lectin-like"/>
    <property type="match status" value="1"/>
</dbReference>
<dbReference type="InterPro" id="IPR051043">
    <property type="entry name" value="Sulfatase_Mod_Factor_Kinase"/>
</dbReference>
<protein>
    <submittedName>
        <fullName evidence="3">Formylglycine-generating enzyme family protein</fullName>
    </submittedName>
</protein>
<reference evidence="3 4" key="1">
    <citation type="submission" date="2018-01" db="EMBL/GenBank/DDBJ databases">
        <authorList>
            <person name="Gaut B.S."/>
            <person name="Morton B.R."/>
            <person name="Clegg M.T."/>
            <person name="Duvall M.R."/>
        </authorList>
    </citation>
    <scope>NUCLEOTIDE SEQUENCE [LARGE SCALE GENOMIC DNA]</scope>
    <source>
        <strain evidence="3 4">HR-AV</strain>
    </source>
</reference>
<evidence type="ECO:0000313" key="4">
    <source>
        <dbReference type="Proteomes" id="UP000236893"/>
    </source>
</evidence>
<dbReference type="Pfam" id="PF03781">
    <property type="entry name" value="FGE-sulfatase"/>
    <property type="match status" value="1"/>
</dbReference>
<dbReference type="RefSeq" id="WP_103787131.1">
    <property type="nucleotide sequence ID" value="NZ_PQVF01000001.1"/>
</dbReference>
<dbReference type="Gene3D" id="3.90.1580.10">
    <property type="entry name" value="paralog of FGE (formylglycine-generating enzyme)"/>
    <property type="match status" value="1"/>
</dbReference>
<dbReference type="GO" id="GO:0120147">
    <property type="term" value="F:formylglycine-generating oxidase activity"/>
    <property type="evidence" value="ECO:0007669"/>
    <property type="project" value="TreeGrafter"/>
</dbReference>
<proteinExistence type="predicted"/>
<dbReference type="InterPro" id="IPR016187">
    <property type="entry name" value="CTDL_fold"/>
</dbReference>
<gene>
    <name evidence="3" type="ORF">C3K47_00575</name>
</gene>
<comment type="caution">
    <text evidence="3">The sequence shown here is derived from an EMBL/GenBank/DDBJ whole genome shotgun (WGS) entry which is preliminary data.</text>
</comment>
<keyword evidence="4" id="KW-1185">Reference proteome</keyword>
<feature type="region of interest" description="Disordered" evidence="1">
    <location>
        <begin position="323"/>
        <end position="345"/>
    </location>
</feature>
<feature type="domain" description="Sulfatase-modifying factor enzyme-like" evidence="2">
    <location>
        <begin position="75"/>
        <end position="382"/>
    </location>
</feature>
<organism evidence="3 4">
    <name type="scientific">Solitalea longa</name>
    <dbReference type="NCBI Taxonomy" id="2079460"/>
    <lineage>
        <taxon>Bacteria</taxon>
        <taxon>Pseudomonadati</taxon>
        <taxon>Bacteroidota</taxon>
        <taxon>Sphingobacteriia</taxon>
        <taxon>Sphingobacteriales</taxon>
        <taxon>Sphingobacteriaceae</taxon>
        <taxon>Solitalea</taxon>
    </lineage>
</organism>
<dbReference type="InterPro" id="IPR042095">
    <property type="entry name" value="SUMF_sf"/>
</dbReference>
<dbReference type="InterPro" id="IPR005532">
    <property type="entry name" value="SUMF_dom"/>
</dbReference>
<dbReference type="AlphaFoldDB" id="A0A2S5A8X0"/>
<accession>A0A2S5A8X0</accession>
<dbReference type="Proteomes" id="UP000236893">
    <property type="component" value="Unassembled WGS sequence"/>
</dbReference>